<evidence type="ECO:0000313" key="12">
    <source>
        <dbReference type="EMBL" id="KRL36811.1"/>
    </source>
</evidence>
<organism evidence="12 13">
    <name type="scientific">Liquorilactobacillus uvarum DSM 19971</name>
    <dbReference type="NCBI Taxonomy" id="1423812"/>
    <lineage>
        <taxon>Bacteria</taxon>
        <taxon>Bacillati</taxon>
        <taxon>Bacillota</taxon>
        <taxon>Bacilli</taxon>
        <taxon>Lactobacillales</taxon>
        <taxon>Lactobacillaceae</taxon>
        <taxon>Liquorilactobacillus</taxon>
    </lineage>
</organism>
<dbReference type="PANTHER" id="PTHR43101">
    <property type="entry name" value="BETA-FRUCTOSIDASE"/>
    <property type="match status" value="1"/>
</dbReference>
<dbReference type="Pfam" id="PF08244">
    <property type="entry name" value="Glyco_hydro_32C"/>
    <property type="match status" value="1"/>
</dbReference>
<dbReference type="InterPro" id="IPR013189">
    <property type="entry name" value="Glyco_hydro_32_C"/>
</dbReference>
<dbReference type="InterPro" id="IPR013148">
    <property type="entry name" value="Glyco_hydro_32_N"/>
</dbReference>
<evidence type="ECO:0000256" key="4">
    <source>
        <dbReference type="ARBA" id="ARBA00019623"/>
    </source>
</evidence>
<dbReference type="SUPFAM" id="SSF49899">
    <property type="entry name" value="Concanavalin A-like lectins/glucanases"/>
    <property type="match status" value="1"/>
</dbReference>
<evidence type="ECO:0000256" key="7">
    <source>
        <dbReference type="ARBA" id="ARBA00033367"/>
    </source>
</evidence>
<protein>
    <recommendedName>
        <fullName evidence="4 8">Sucrose-6-phosphate hydrolase</fullName>
        <ecNumber evidence="3 8">3.2.1.26</ecNumber>
    </recommendedName>
    <alternativeName>
        <fullName evidence="7 9">Invertase</fullName>
    </alternativeName>
</protein>
<evidence type="ECO:0000313" key="13">
    <source>
        <dbReference type="Proteomes" id="UP000051155"/>
    </source>
</evidence>
<evidence type="ECO:0000259" key="11">
    <source>
        <dbReference type="Pfam" id="PF08244"/>
    </source>
</evidence>
<feature type="domain" description="Glycosyl hydrolase family 32 C-terminal" evidence="11">
    <location>
        <begin position="336"/>
        <end position="444"/>
    </location>
</feature>
<dbReference type="InterPro" id="IPR006232">
    <property type="entry name" value="Suc6P_hydrolase"/>
</dbReference>
<comment type="caution">
    <text evidence="12">The sequence shown here is derived from an EMBL/GenBank/DDBJ whole genome shotgun (WGS) entry which is preliminary data.</text>
</comment>
<keyword evidence="9" id="KW-0963">Cytoplasm</keyword>
<dbReference type="InterPro" id="IPR023296">
    <property type="entry name" value="Glyco_hydro_beta-prop_sf"/>
</dbReference>
<dbReference type="CDD" id="cd08996">
    <property type="entry name" value="GH32_FFase"/>
    <property type="match status" value="1"/>
</dbReference>
<comment type="pathway">
    <text evidence="1 9">Glycan biosynthesis; sucrose metabolism.</text>
</comment>
<evidence type="ECO:0000256" key="1">
    <source>
        <dbReference type="ARBA" id="ARBA00004914"/>
    </source>
</evidence>
<comment type="function">
    <text evidence="9">Enables the bacterium to metabolize sucrose as a sole carbon source.</text>
</comment>
<name>A0A0R1Q6G0_9LACO</name>
<dbReference type="PATRIC" id="fig|1423812.3.peg.1099"/>
<dbReference type="Gene3D" id="2.115.10.20">
    <property type="entry name" value="Glycosyl hydrolase domain, family 43"/>
    <property type="match status" value="1"/>
</dbReference>
<dbReference type="SMART" id="SM00640">
    <property type="entry name" value="Glyco_32"/>
    <property type="match status" value="1"/>
</dbReference>
<accession>A0A0R1Q6G0</accession>
<evidence type="ECO:0000256" key="2">
    <source>
        <dbReference type="ARBA" id="ARBA00009902"/>
    </source>
</evidence>
<dbReference type="STRING" id="1423812.FD20_GL001032"/>
<keyword evidence="9" id="KW-0119">Carbohydrate metabolism</keyword>
<evidence type="ECO:0000259" key="10">
    <source>
        <dbReference type="Pfam" id="PF00251"/>
    </source>
</evidence>
<evidence type="ECO:0000256" key="8">
    <source>
        <dbReference type="RuleBase" id="RU362110"/>
    </source>
</evidence>
<dbReference type="Gene3D" id="2.60.120.560">
    <property type="entry name" value="Exo-inulinase, domain 1"/>
    <property type="match status" value="1"/>
</dbReference>
<dbReference type="GO" id="GO:0005737">
    <property type="term" value="C:cytoplasm"/>
    <property type="evidence" value="ECO:0007669"/>
    <property type="project" value="UniProtKB-SubCell"/>
</dbReference>
<dbReference type="PANTHER" id="PTHR43101:SF1">
    <property type="entry name" value="BETA-FRUCTOSIDASE"/>
    <property type="match status" value="1"/>
</dbReference>
<evidence type="ECO:0000256" key="6">
    <source>
        <dbReference type="ARBA" id="ARBA00023295"/>
    </source>
</evidence>
<feature type="domain" description="Glycosyl hydrolase family 32 N-terminal" evidence="10">
    <location>
        <begin position="14"/>
        <end position="315"/>
    </location>
</feature>
<sequence length="462" mass="53907">MNIITNERYRQNYHIMPPRGWMNDPNGLCFFKGYYHVFFQYHPYSAEWGPMHWGHVRSLDLVHWEECPVALTPGNPEDKDGCFSGSAVVKDNKMYLIYTGHHYVEGTRQQKFWQNQNIAVSEDGLHFQKYDGNPIIAKPPDDNSDDFRDPKVWHKKDVWYMVLGSQDKSKQGRVLLYRSKDLFKWDYLKVLTAADPTANEGYMWECPDYFELDGKNLLLVSPQGINAEHGMFKNIHQTGYFILDQDKDSKSAFHELDSGHDFYATQTCMTEDGRRIMFAWMDMWETEMREQSDGWAGTMTIPRELTMHGDRLYAFPIAELKGLRSKLLFTQNKLSKEIIFKSSSHALEINADLGWANSKTSIYFKLSDKVKKQILTIEFNPQERKAYLRRMGEDGERQAPLSLMQQLKLKIYVDSSSIELFINGGESSFSERFYAEGGLNFNFSSENLIRQQLNVYCLKENQ</sequence>
<dbReference type="OrthoDB" id="9759709at2"/>
<gene>
    <name evidence="12" type="ORF">FD20_GL001032</name>
</gene>
<evidence type="ECO:0000256" key="9">
    <source>
        <dbReference type="RuleBase" id="RU365015"/>
    </source>
</evidence>
<keyword evidence="13" id="KW-1185">Reference proteome</keyword>
<comment type="catalytic activity">
    <reaction evidence="8">
        <text>Hydrolysis of terminal non-reducing beta-D-fructofuranoside residues in beta-D-fructofuranosides.</text>
        <dbReference type="EC" id="3.2.1.26"/>
    </reaction>
</comment>
<dbReference type="InterPro" id="IPR001362">
    <property type="entry name" value="Glyco_hydro_32"/>
</dbReference>
<keyword evidence="6 8" id="KW-0326">Glycosidase</keyword>
<dbReference type="NCBIfam" id="TIGR01322">
    <property type="entry name" value="scrB_fam"/>
    <property type="match status" value="1"/>
</dbReference>
<comment type="similarity">
    <text evidence="2 8">Belongs to the glycosyl hydrolase 32 family.</text>
</comment>
<dbReference type="InterPro" id="IPR051214">
    <property type="entry name" value="GH32_Enzymes"/>
</dbReference>
<dbReference type="InterPro" id="IPR013320">
    <property type="entry name" value="ConA-like_dom_sf"/>
</dbReference>
<proteinExistence type="inferred from homology"/>
<comment type="subcellular location">
    <subcellularLocation>
        <location evidence="9">Cytoplasm</location>
    </subcellularLocation>
</comment>
<dbReference type="EC" id="3.2.1.26" evidence="3 8"/>
<dbReference type="RefSeq" id="WP_057737922.1">
    <property type="nucleotide sequence ID" value="NZ_AZEG01000020.1"/>
</dbReference>
<dbReference type="UniPathway" id="UPA00238"/>
<dbReference type="GO" id="GO:0004564">
    <property type="term" value="F:beta-fructofuranosidase activity"/>
    <property type="evidence" value="ECO:0007669"/>
    <property type="project" value="UniProtKB-EC"/>
</dbReference>
<dbReference type="SUPFAM" id="SSF75005">
    <property type="entry name" value="Arabinanase/levansucrase/invertase"/>
    <property type="match status" value="1"/>
</dbReference>
<keyword evidence="5 8" id="KW-0378">Hydrolase</keyword>
<evidence type="ECO:0000256" key="5">
    <source>
        <dbReference type="ARBA" id="ARBA00022801"/>
    </source>
</evidence>
<dbReference type="PROSITE" id="PS00609">
    <property type="entry name" value="GLYCOSYL_HYDROL_F32"/>
    <property type="match status" value="1"/>
</dbReference>
<evidence type="ECO:0000256" key="3">
    <source>
        <dbReference type="ARBA" id="ARBA00012758"/>
    </source>
</evidence>
<dbReference type="EMBL" id="AZEG01000020">
    <property type="protein sequence ID" value="KRL36811.1"/>
    <property type="molecule type" value="Genomic_DNA"/>
</dbReference>
<dbReference type="InterPro" id="IPR018053">
    <property type="entry name" value="Glyco_hydro_32_AS"/>
</dbReference>
<reference evidence="12 13" key="1">
    <citation type="journal article" date="2015" name="Genome Announc.">
        <title>Expanding the biotechnology potential of lactobacilli through comparative genomics of 213 strains and associated genera.</title>
        <authorList>
            <person name="Sun Z."/>
            <person name="Harris H.M."/>
            <person name="McCann A."/>
            <person name="Guo C."/>
            <person name="Argimon S."/>
            <person name="Zhang W."/>
            <person name="Yang X."/>
            <person name="Jeffery I.B."/>
            <person name="Cooney J.C."/>
            <person name="Kagawa T.F."/>
            <person name="Liu W."/>
            <person name="Song Y."/>
            <person name="Salvetti E."/>
            <person name="Wrobel A."/>
            <person name="Rasinkangas P."/>
            <person name="Parkhill J."/>
            <person name="Rea M.C."/>
            <person name="O'Sullivan O."/>
            <person name="Ritari J."/>
            <person name="Douillard F.P."/>
            <person name="Paul Ross R."/>
            <person name="Yang R."/>
            <person name="Briner A.E."/>
            <person name="Felis G.E."/>
            <person name="de Vos W.M."/>
            <person name="Barrangou R."/>
            <person name="Klaenhammer T.R."/>
            <person name="Caufield P.W."/>
            <person name="Cui Y."/>
            <person name="Zhang H."/>
            <person name="O'Toole P.W."/>
        </authorList>
    </citation>
    <scope>NUCLEOTIDE SEQUENCE [LARGE SCALE GENOMIC DNA]</scope>
    <source>
        <strain evidence="12 13">DSM 19971</strain>
    </source>
</reference>
<dbReference type="Pfam" id="PF00251">
    <property type="entry name" value="Glyco_hydro_32N"/>
    <property type="match status" value="1"/>
</dbReference>
<dbReference type="AlphaFoldDB" id="A0A0R1Q6G0"/>
<dbReference type="GO" id="GO:0005985">
    <property type="term" value="P:sucrose metabolic process"/>
    <property type="evidence" value="ECO:0007669"/>
    <property type="project" value="UniProtKB-UniPathway"/>
</dbReference>
<dbReference type="Proteomes" id="UP000051155">
    <property type="component" value="Unassembled WGS sequence"/>
</dbReference>